<proteinExistence type="predicted"/>
<comment type="caution">
    <text evidence="1">The sequence shown here is derived from an EMBL/GenBank/DDBJ whole genome shotgun (WGS) entry which is preliminary data.</text>
</comment>
<dbReference type="Proteomes" id="UP000028582">
    <property type="component" value="Unassembled WGS sequence"/>
</dbReference>
<gene>
    <name evidence="1" type="ORF">F444_10557</name>
</gene>
<reference evidence="1 2" key="1">
    <citation type="submission" date="2013-11" db="EMBL/GenBank/DDBJ databases">
        <title>The Genome Sequence of Phytophthora parasitica P1976.</title>
        <authorList>
            <consortium name="The Broad Institute Genomics Platform"/>
            <person name="Russ C."/>
            <person name="Tyler B."/>
            <person name="Panabieres F."/>
            <person name="Shan W."/>
            <person name="Tripathy S."/>
            <person name="Grunwald N."/>
            <person name="Machado M."/>
            <person name="Johnson C.S."/>
            <person name="Walker B."/>
            <person name="Young S."/>
            <person name="Zeng Q."/>
            <person name="Gargeya S."/>
            <person name="Fitzgerald M."/>
            <person name="Haas B."/>
            <person name="Abouelleil A."/>
            <person name="Allen A.W."/>
            <person name="Alvarado L."/>
            <person name="Arachchi H.M."/>
            <person name="Berlin A.M."/>
            <person name="Chapman S.B."/>
            <person name="Gainer-Dewar J."/>
            <person name="Goldberg J."/>
            <person name="Griggs A."/>
            <person name="Gujja S."/>
            <person name="Hansen M."/>
            <person name="Howarth C."/>
            <person name="Imamovic A."/>
            <person name="Ireland A."/>
            <person name="Larimer J."/>
            <person name="McCowan C."/>
            <person name="Murphy C."/>
            <person name="Pearson M."/>
            <person name="Poon T.W."/>
            <person name="Priest M."/>
            <person name="Roberts A."/>
            <person name="Saif S."/>
            <person name="Shea T."/>
            <person name="Sisk P."/>
            <person name="Sykes S."/>
            <person name="Wortman J."/>
            <person name="Nusbaum C."/>
            <person name="Birren B."/>
        </authorList>
    </citation>
    <scope>NUCLEOTIDE SEQUENCE [LARGE SCALE GENOMIC DNA]</scope>
    <source>
        <strain evidence="1 2">P1976</strain>
    </source>
</reference>
<evidence type="ECO:0000313" key="1">
    <source>
        <dbReference type="EMBL" id="ETO73499.1"/>
    </source>
</evidence>
<protein>
    <submittedName>
        <fullName evidence="1">Uncharacterized protein</fullName>
    </submittedName>
</protein>
<evidence type="ECO:0000313" key="2">
    <source>
        <dbReference type="Proteomes" id="UP000028582"/>
    </source>
</evidence>
<dbReference type="AlphaFoldDB" id="A0A081A3N8"/>
<accession>A0A081A3N8</accession>
<sequence>MLYLPLNYKLLSGKTLNVWAHLTPSLLLEIVARLREPSQVLRS</sequence>
<name>A0A081A3N8_PHYNI</name>
<organism evidence="1 2">
    <name type="scientific">Phytophthora nicotianae P1976</name>
    <dbReference type="NCBI Taxonomy" id="1317066"/>
    <lineage>
        <taxon>Eukaryota</taxon>
        <taxon>Sar</taxon>
        <taxon>Stramenopiles</taxon>
        <taxon>Oomycota</taxon>
        <taxon>Peronosporomycetes</taxon>
        <taxon>Peronosporales</taxon>
        <taxon>Peronosporaceae</taxon>
        <taxon>Phytophthora</taxon>
    </lineage>
</organism>
<dbReference type="EMBL" id="ANJA01001882">
    <property type="protein sequence ID" value="ETO73499.1"/>
    <property type="molecule type" value="Genomic_DNA"/>
</dbReference>